<accession>A0A1W1HA94</accession>
<gene>
    <name evidence="2" type="ORF">MTBBW1_1760008</name>
</gene>
<evidence type="ECO:0000313" key="3">
    <source>
        <dbReference type="Proteomes" id="UP000191931"/>
    </source>
</evidence>
<sequence length="276" mass="31569">MTQFICLKCGYKRLPGNLECPNCGVVYHKAEAAAERLKNKTTQKESDKSAVEAVIDHCPRCGEAAFKQTKKCGRCGYDKVCFGCSMFVEQDAEDCPHCGFKIPLKKTQKAISISIYCIVAYFALSFLFMIKRPYFVQFNGEFYFAFKYLSLPIALISIWLSYKACKLIFPSRLYFFVLLSVGLTFMLLLATSLYVAPVNYYIGDHEEIALKGKIVRKKIVGGRSKSRVVEVSSDQIPENLKFMVKERYYNSVNVGDVFKKKIKKGFLGIYYIERRK</sequence>
<dbReference type="EMBL" id="FWEV01000086">
    <property type="protein sequence ID" value="SLM29342.1"/>
    <property type="molecule type" value="Genomic_DNA"/>
</dbReference>
<proteinExistence type="predicted"/>
<evidence type="ECO:0000256" key="1">
    <source>
        <dbReference type="SAM" id="Phobius"/>
    </source>
</evidence>
<feature type="transmembrane region" description="Helical" evidence="1">
    <location>
        <begin position="142"/>
        <end position="162"/>
    </location>
</feature>
<dbReference type="AlphaFoldDB" id="A0A1W1HA94"/>
<keyword evidence="1" id="KW-0472">Membrane</keyword>
<dbReference type="Proteomes" id="UP000191931">
    <property type="component" value="Unassembled WGS sequence"/>
</dbReference>
<feature type="transmembrane region" description="Helical" evidence="1">
    <location>
        <begin position="110"/>
        <end position="130"/>
    </location>
</feature>
<keyword evidence="3" id="KW-1185">Reference proteome</keyword>
<organism evidence="2 3">
    <name type="scientific">Desulfamplus magnetovallimortis</name>
    <dbReference type="NCBI Taxonomy" id="1246637"/>
    <lineage>
        <taxon>Bacteria</taxon>
        <taxon>Pseudomonadati</taxon>
        <taxon>Thermodesulfobacteriota</taxon>
        <taxon>Desulfobacteria</taxon>
        <taxon>Desulfobacterales</taxon>
        <taxon>Desulfobacteraceae</taxon>
        <taxon>Desulfamplus</taxon>
    </lineage>
</organism>
<name>A0A1W1HA94_9BACT</name>
<evidence type="ECO:0000313" key="2">
    <source>
        <dbReference type="EMBL" id="SLM29342.1"/>
    </source>
</evidence>
<evidence type="ECO:0008006" key="4">
    <source>
        <dbReference type="Google" id="ProtNLM"/>
    </source>
</evidence>
<keyword evidence="1" id="KW-1133">Transmembrane helix</keyword>
<reference evidence="2 3" key="1">
    <citation type="submission" date="2017-03" db="EMBL/GenBank/DDBJ databases">
        <authorList>
            <person name="Afonso C.L."/>
            <person name="Miller P.J."/>
            <person name="Scott M.A."/>
            <person name="Spackman E."/>
            <person name="Goraichik I."/>
            <person name="Dimitrov K.M."/>
            <person name="Suarez D.L."/>
            <person name="Swayne D.E."/>
        </authorList>
    </citation>
    <scope>NUCLEOTIDE SEQUENCE [LARGE SCALE GENOMIC DNA]</scope>
    <source>
        <strain evidence="2">PRJEB14757</strain>
    </source>
</reference>
<keyword evidence="1" id="KW-0812">Transmembrane</keyword>
<feature type="transmembrane region" description="Helical" evidence="1">
    <location>
        <begin position="174"/>
        <end position="196"/>
    </location>
</feature>
<protein>
    <recommendedName>
        <fullName evidence="4">DZANK-type domain-containing protein</fullName>
    </recommendedName>
</protein>